<keyword evidence="1" id="KW-0805">Transcription regulation</keyword>
<protein>
    <submittedName>
        <fullName evidence="6">TetR/AcrR family transcriptional regulator</fullName>
    </submittedName>
</protein>
<dbReference type="RefSeq" id="WP_379531108.1">
    <property type="nucleotide sequence ID" value="NZ_JBHSBI010000015.1"/>
</dbReference>
<dbReference type="SUPFAM" id="SSF48498">
    <property type="entry name" value="Tetracyclin repressor-like, C-terminal domain"/>
    <property type="match status" value="1"/>
</dbReference>
<dbReference type="Pfam" id="PF00440">
    <property type="entry name" value="TetR_N"/>
    <property type="match status" value="1"/>
</dbReference>
<accession>A0ABV8GB07</accession>
<dbReference type="Pfam" id="PF17932">
    <property type="entry name" value="TetR_C_24"/>
    <property type="match status" value="1"/>
</dbReference>
<comment type="caution">
    <text evidence="6">The sequence shown here is derived from an EMBL/GenBank/DDBJ whole genome shotgun (WGS) entry which is preliminary data.</text>
</comment>
<dbReference type="PANTHER" id="PTHR30055:SF234">
    <property type="entry name" value="HTH-TYPE TRANSCRIPTIONAL REGULATOR BETI"/>
    <property type="match status" value="1"/>
</dbReference>
<evidence type="ECO:0000256" key="1">
    <source>
        <dbReference type="ARBA" id="ARBA00023015"/>
    </source>
</evidence>
<dbReference type="InterPro" id="IPR050109">
    <property type="entry name" value="HTH-type_TetR-like_transc_reg"/>
</dbReference>
<dbReference type="Gene3D" id="1.10.357.10">
    <property type="entry name" value="Tetracycline Repressor, domain 2"/>
    <property type="match status" value="1"/>
</dbReference>
<proteinExistence type="predicted"/>
<dbReference type="PANTHER" id="PTHR30055">
    <property type="entry name" value="HTH-TYPE TRANSCRIPTIONAL REGULATOR RUTR"/>
    <property type="match status" value="1"/>
</dbReference>
<keyword evidence="7" id="KW-1185">Reference proteome</keyword>
<dbReference type="InterPro" id="IPR041490">
    <property type="entry name" value="KstR2_TetR_C"/>
</dbReference>
<dbReference type="InterPro" id="IPR001647">
    <property type="entry name" value="HTH_TetR"/>
</dbReference>
<feature type="domain" description="HTH tetR-type" evidence="5">
    <location>
        <begin position="1"/>
        <end position="60"/>
    </location>
</feature>
<dbReference type="PROSITE" id="PS50977">
    <property type="entry name" value="HTH_TETR_2"/>
    <property type="match status" value="1"/>
</dbReference>
<keyword evidence="3" id="KW-0804">Transcription</keyword>
<evidence type="ECO:0000259" key="5">
    <source>
        <dbReference type="PROSITE" id="PS50977"/>
    </source>
</evidence>
<reference evidence="7" key="1">
    <citation type="journal article" date="2019" name="Int. J. Syst. Evol. Microbiol.">
        <title>The Global Catalogue of Microorganisms (GCM) 10K type strain sequencing project: providing services to taxonomists for standard genome sequencing and annotation.</title>
        <authorList>
            <consortium name="The Broad Institute Genomics Platform"/>
            <consortium name="The Broad Institute Genome Sequencing Center for Infectious Disease"/>
            <person name="Wu L."/>
            <person name="Ma J."/>
        </authorList>
    </citation>
    <scope>NUCLEOTIDE SEQUENCE [LARGE SCALE GENOMIC DNA]</scope>
    <source>
        <strain evidence="7">TBRC 1276</strain>
    </source>
</reference>
<evidence type="ECO:0000256" key="4">
    <source>
        <dbReference type="PROSITE-ProRule" id="PRU00335"/>
    </source>
</evidence>
<dbReference type="PRINTS" id="PR00455">
    <property type="entry name" value="HTHTETR"/>
</dbReference>
<dbReference type="InterPro" id="IPR009057">
    <property type="entry name" value="Homeodomain-like_sf"/>
</dbReference>
<feature type="DNA-binding region" description="H-T-H motif" evidence="4">
    <location>
        <begin position="23"/>
        <end position="42"/>
    </location>
</feature>
<dbReference type="InterPro" id="IPR036271">
    <property type="entry name" value="Tet_transcr_reg_TetR-rel_C_sf"/>
</dbReference>
<evidence type="ECO:0000313" key="6">
    <source>
        <dbReference type="EMBL" id="MFC4011150.1"/>
    </source>
</evidence>
<evidence type="ECO:0000313" key="7">
    <source>
        <dbReference type="Proteomes" id="UP001595851"/>
    </source>
</evidence>
<name>A0ABV8GB07_9ACTN</name>
<organism evidence="6 7">
    <name type="scientific">Nonomuraea purpurea</name>
    <dbReference type="NCBI Taxonomy" id="1849276"/>
    <lineage>
        <taxon>Bacteria</taxon>
        <taxon>Bacillati</taxon>
        <taxon>Actinomycetota</taxon>
        <taxon>Actinomycetes</taxon>
        <taxon>Streptosporangiales</taxon>
        <taxon>Streptosporangiaceae</taxon>
        <taxon>Nonomuraea</taxon>
    </lineage>
</organism>
<evidence type="ECO:0000256" key="3">
    <source>
        <dbReference type="ARBA" id="ARBA00023163"/>
    </source>
</evidence>
<evidence type="ECO:0000256" key="2">
    <source>
        <dbReference type="ARBA" id="ARBA00023125"/>
    </source>
</evidence>
<gene>
    <name evidence="6" type="ORF">ACFOY2_28260</name>
</gene>
<sequence length="187" mass="20731">MSPERIEEAAIQLFSEKTYPVVGMRDLSDAVGLLPGSLYVHINKKEDLLQRIVEKGIQRYLDAIEPVVESDQTAPERLRGAINAHMRVLAGSLQQTRVAFHQWTYLAPTGKRRVVKLRRRYDALFSQIIDEGIEAGEFRAVKSARVTVLAIIGMLNSATEWFSPTGELTAEQVAEVLADGVLTGLVA</sequence>
<dbReference type="Gene3D" id="1.10.10.60">
    <property type="entry name" value="Homeodomain-like"/>
    <property type="match status" value="1"/>
</dbReference>
<keyword evidence="2 4" id="KW-0238">DNA-binding</keyword>
<dbReference type="Proteomes" id="UP001595851">
    <property type="component" value="Unassembled WGS sequence"/>
</dbReference>
<dbReference type="EMBL" id="JBHSBI010000015">
    <property type="protein sequence ID" value="MFC4011150.1"/>
    <property type="molecule type" value="Genomic_DNA"/>
</dbReference>
<dbReference type="SUPFAM" id="SSF46689">
    <property type="entry name" value="Homeodomain-like"/>
    <property type="match status" value="1"/>
</dbReference>